<feature type="transmembrane region" description="Helical" evidence="2">
    <location>
        <begin position="136"/>
        <end position="153"/>
    </location>
</feature>
<reference evidence="4" key="1">
    <citation type="submission" date="2017-04" db="EMBL/GenBank/DDBJ databases">
        <title>Plasmodium gonderi genome.</title>
        <authorList>
            <person name="Arisue N."/>
            <person name="Honma H."/>
            <person name="Kawai S."/>
            <person name="Tougan T."/>
            <person name="Tanabe K."/>
            <person name="Horii T."/>
        </authorList>
    </citation>
    <scope>NUCLEOTIDE SEQUENCE [LARGE SCALE GENOMIC DNA]</scope>
    <source>
        <strain evidence="4">ATCC 30045</strain>
    </source>
</reference>
<comment type="caution">
    <text evidence="3">The sequence shown here is derived from an EMBL/GenBank/DDBJ whole genome shotgun (WGS) entry which is preliminary data.</text>
</comment>
<feature type="compositionally biased region" description="Low complexity" evidence="1">
    <location>
        <begin position="358"/>
        <end position="383"/>
    </location>
</feature>
<dbReference type="EMBL" id="BDQF01000004">
    <property type="protein sequence ID" value="GAW79440.1"/>
    <property type="molecule type" value="Genomic_DNA"/>
</dbReference>
<dbReference type="GeneID" id="39746151"/>
<gene>
    <name evidence="3" type="ORF">PGO_040400</name>
</gene>
<keyword evidence="4" id="KW-1185">Reference proteome</keyword>
<evidence type="ECO:0000313" key="4">
    <source>
        <dbReference type="Proteomes" id="UP000195521"/>
    </source>
</evidence>
<feature type="transmembrane region" description="Helical" evidence="2">
    <location>
        <begin position="598"/>
        <end position="622"/>
    </location>
</feature>
<feature type="transmembrane region" description="Helical" evidence="2">
    <location>
        <begin position="843"/>
        <end position="865"/>
    </location>
</feature>
<evidence type="ECO:0000313" key="3">
    <source>
        <dbReference type="EMBL" id="GAW79440.1"/>
    </source>
</evidence>
<keyword evidence="2" id="KW-1133">Transmembrane helix</keyword>
<feature type="transmembrane region" description="Helical" evidence="2">
    <location>
        <begin position="6"/>
        <end position="25"/>
    </location>
</feature>
<feature type="transmembrane region" description="Helical" evidence="2">
    <location>
        <begin position="648"/>
        <end position="670"/>
    </location>
</feature>
<accession>A0A1Y1JB10</accession>
<proteinExistence type="predicted"/>
<feature type="transmembrane region" description="Helical" evidence="2">
    <location>
        <begin position="216"/>
        <end position="236"/>
    </location>
</feature>
<evidence type="ECO:0000256" key="1">
    <source>
        <dbReference type="SAM" id="MobiDB-lite"/>
    </source>
</evidence>
<keyword evidence="2" id="KW-0812">Transmembrane</keyword>
<sequence length="939" mass="109861">MKHTTVLLKVLLLVAITIQEGLLSWQIMTNRTMVIVIDIGLLMLFLYLQISSENNTQMYMIYIYSIVTKITIIYYVSLPKCLINEKEEVLNKAEINLYWIRHFDNYTNKIHMVSIAILISIIVYILFFYITDFNLLKVHFINLEILFCSLIISHVSIDFMDISDFFYSINFHFFLYHFRVIHELSIFKDTNIFVNTSIDHNTLIEFYTFCLNSYQVIFILFGVLLCINISIHAYSLPTYSYETTKKGIFINGELSKSRDPNNNSRKYPHVLSDYNSSLPLLHLFSYKNVCNRMEKTIPDEILASARYDALTNGSTYGTHGNPTNVLYLKRRSYMAGLPPVEADCSCGGPRKGGSSPYSSTSSASSASSASSTSSSSSTSSTSSACAPLHLRSKVGGDAMSCLKYLSIYSFLFTDVSLFTARVFLYLIFSGTACSPLFIAKNLCFAIIHGSRIYRKSKFYNHRKKKERRKRKKKTKKWKNATNEYTENCLEKGIERVKTHTAKMENKQKSFLSTYGREEKSFGFKKGCLSNEFLSRSFISRDTININRIEHADYDRIDSLNYNKIRPHFHFQYLKYNGINFKRHMSCYVDKIENNCKSYLMIFLFFFILIATKIAILVVTYTLDIDDDLNQHLYELTYQWNINAVNSCWILKINLFIIFVYSFCSFILYIITCSIFDGVFMFLLYSFNLLSYFFALIIMTQYNPACDIFDYFNKSKNTLVVLLAFAHLAYLFLEDTYMFIYMLLGRKYITYRCKSKMEKSNETQRRVEENEELFIPISIVSSFMLKLIKHMKGPIILNRIIIGKNFIKNARLDNFLYICHIKEIIIKLVFYLFCFFLALRSSIINVSFLFIIFLFNFILSLAYLFFSKADRNLAMDTIFTQALFLDLTARPREDRWVHWSGLSKRQHKKLTSQNMNEHTCLYEKYSYDHSVLFQNCLNYF</sequence>
<dbReference type="OMA" id="MFIYMLL"/>
<evidence type="ECO:0000256" key="2">
    <source>
        <dbReference type="SAM" id="Phobius"/>
    </source>
</evidence>
<feature type="transmembrane region" description="Helical" evidence="2">
    <location>
        <begin position="32"/>
        <end position="50"/>
    </location>
</feature>
<feature type="transmembrane region" description="Helical" evidence="2">
    <location>
        <begin position="110"/>
        <end position="130"/>
    </location>
</feature>
<protein>
    <submittedName>
        <fullName evidence="3">Uncharacterized protein</fullName>
    </submittedName>
</protein>
<dbReference type="AlphaFoldDB" id="A0A1Y1JB10"/>
<feature type="transmembrane region" description="Helical" evidence="2">
    <location>
        <begin position="407"/>
        <end position="428"/>
    </location>
</feature>
<feature type="transmembrane region" description="Helical" evidence="2">
    <location>
        <begin position="56"/>
        <end position="76"/>
    </location>
</feature>
<keyword evidence="2" id="KW-0472">Membrane</keyword>
<feature type="transmembrane region" description="Helical" evidence="2">
    <location>
        <begin position="434"/>
        <end position="453"/>
    </location>
</feature>
<dbReference type="Proteomes" id="UP000195521">
    <property type="component" value="Unassembled WGS sequence"/>
</dbReference>
<dbReference type="RefSeq" id="XP_028542029.1">
    <property type="nucleotide sequence ID" value="XM_028686228.1"/>
</dbReference>
<feature type="transmembrane region" description="Helical" evidence="2">
    <location>
        <begin position="814"/>
        <end position="837"/>
    </location>
</feature>
<dbReference type="OrthoDB" id="392749at2759"/>
<feature type="region of interest" description="Disordered" evidence="1">
    <location>
        <begin position="357"/>
        <end position="383"/>
    </location>
</feature>
<feature type="transmembrane region" description="Helical" evidence="2">
    <location>
        <begin position="677"/>
        <end position="698"/>
    </location>
</feature>
<name>A0A1Y1JB10_PLAGO</name>
<feature type="transmembrane region" description="Helical" evidence="2">
    <location>
        <begin position="718"/>
        <end position="743"/>
    </location>
</feature>
<organism evidence="3 4">
    <name type="scientific">Plasmodium gonderi</name>
    <dbReference type="NCBI Taxonomy" id="77519"/>
    <lineage>
        <taxon>Eukaryota</taxon>
        <taxon>Sar</taxon>
        <taxon>Alveolata</taxon>
        <taxon>Apicomplexa</taxon>
        <taxon>Aconoidasida</taxon>
        <taxon>Haemosporida</taxon>
        <taxon>Plasmodiidae</taxon>
        <taxon>Plasmodium</taxon>
        <taxon>Plasmodium (Plasmodium)</taxon>
    </lineage>
</organism>